<keyword evidence="1" id="KW-0472">Membrane</keyword>
<name>A0A8I1EC18_PSEPU</name>
<comment type="caution">
    <text evidence="2">The sequence shown here is derived from an EMBL/GenBank/DDBJ whole genome shotgun (WGS) entry which is preliminary data.</text>
</comment>
<keyword evidence="1" id="KW-0812">Transmembrane</keyword>
<sequence>MAENKEFKNKLLAANSRFDLVAESTSTTLEKLMKPFSAVRKMSNLRTAQNIATVRYYGDELNRKLPDFMAKMIPKDASKVLSKFIGKYVGGIMFMTTLGIAGTAQKIGLVNDFANIHLLGFLQSDAEVPKAVAAFVEKAHLAPYLTPIAVTASVISVMAMVSLYQSRQMLKADSHQKDYQAAVINLVGEAIEGGYNSAKLDKLVKKVEKSFKPDFTPQQTQAIRDSLAAYRSESDILDTIAPNQREVMEKIADTLTRQYAVPKTLSLNAGLQMLVEMDGSSLAVLAKLKSRNIEEDWVKRFEMNPDATLKGVRGEFSPTP</sequence>
<dbReference type="EMBL" id="JAEHTE010000001">
    <property type="protein sequence ID" value="MBI6882523.1"/>
    <property type="molecule type" value="Genomic_DNA"/>
</dbReference>
<dbReference type="AlphaFoldDB" id="A0A8I1EC18"/>
<gene>
    <name evidence="2" type="ORF">JEU22_01245</name>
</gene>
<feature type="transmembrane region" description="Helical" evidence="1">
    <location>
        <begin position="144"/>
        <end position="164"/>
    </location>
</feature>
<evidence type="ECO:0000313" key="2">
    <source>
        <dbReference type="EMBL" id="MBI6882523.1"/>
    </source>
</evidence>
<proteinExistence type="predicted"/>
<evidence type="ECO:0000313" key="3">
    <source>
        <dbReference type="Proteomes" id="UP000637061"/>
    </source>
</evidence>
<evidence type="ECO:0000256" key="1">
    <source>
        <dbReference type="SAM" id="Phobius"/>
    </source>
</evidence>
<dbReference type="Proteomes" id="UP000637061">
    <property type="component" value="Unassembled WGS sequence"/>
</dbReference>
<keyword evidence="1" id="KW-1133">Transmembrane helix</keyword>
<accession>A0A8I1EC18</accession>
<reference evidence="2" key="1">
    <citation type="submission" date="2020-12" db="EMBL/GenBank/DDBJ databases">
        <title>Enhanced detection system for hospital associated transmission using whole genome sequencing surveillance.</title>
        <authorList>
            <person name="Harrison L.H."/>
            <person name="Van Tyne D."/>
            <person name="Marsh J.W."/>
            <person name="Griffith M.P."/>
            <person name="Snyder D.J."/>
            <person name="Cooper V.S."/>
            <person name="Mustapha M."/>
        </authorList>
    </citation>
    <scope>NUCLEOTIDE SEQUENCE</scope>
    <source>
        <strain evidence="2">PSB00042</strain>
    </source>
</reference>
<protein>
    <submittedName>
        <fullName evidence="2">Uncharacterized protein</fullName>
    </submittedName>
</protein>
<organism evidence="2 3">
    <name type="scientific">Pseudomonas putida</name>
    <name type="common">Arthrobacter siderocapsulatus</name>
    <dbReference type="NCBI Taxonomy" id="303"/>
    <lineage>
        <taxon>Bacteria</taxon>
        <taxon>Pseudomonadati</taxon>
        <taxon>Pseudomonadota</taxon>
        <taxon>Gammaproteobacteria</taxon>
        <taxon>Pseudomonadales</taxon>
        <taxon>Pseudomonadaceae</taxon>
        <taxon>Pseudomonas</taxon>
    </lineage>
</organism>
<feature type="transmembrane region" description="Helical" evidence="1">
    <location>
        <begin position="85"/>
        <end position="104"/>
    </location>
</feature>
<dbReference type="RefSeq" id="WP_198746140.1">
    <property type="nucleotide sequence ID" value="NZ_JAEHTE010000001.1"/>
</dbReference>